<keyword evidence="2" id="KW-0813">Transport</keyword>
<evidence type="ECO:0000256" key="2">
    <source>
        <dbReference type="ARBA" id="ARBA00022448"/>
    </source>
</evidence>
<proteinExistence type="predicted"/>
<dbReference type="AlphaFoldDB" id="D5EMF9"/>
<evidence type="ECO:0000256" key="4">
    <source>
        <dbReference type="ARBA" id="ARBA00022519"/>
    </source>
</evidence>
<evidence type="ECO:0000256" key="3">
    <source>
        <dbReference type="ARBA" id="ARBA00022475"/>
    </source>
</evidence>
<keyword evidence="4" id="KW-0997">Cell inner membrane</keyword>
<dbReference type="PANTHER" id="PTHR30024">
    <property type="entry name" value="ALIPHATIC SULFONATES-BINDING PROTEIN-RELATED"/>
    <property type="match status" value="1"/>
</dbReference>
<gene>
    <name evidence="6" type="ordered locus">Caka_0340</name>
</gene>
<evidence type="ECO:0000256" key="5">
    <source>
        <dbReference type="ARBA" id="ARBA00023136"/>
    </source>
</evidence>
<accession>D5EMF9</accession>
<dbReference type="OrthoDB" id="570524at2"/>
<dbReference type="Proteomes" id="UP000000925">
    <property type="component" value="Chromosome"/>
</dbReference>
<comment type="subcellular location">
    <subcellularLocation>
        <location evidence="1">Endomembrane system</location>
    </subcellularLocation>
</comment>
<dbReference type="Pfam" id="PF13379">
    <property type="entry name" value="NMT1_2"/>
    <property type="match status" value="1"/>
</dbReference>
<dbReference type="STRING" id="583355.Caka_0340"/>
<name>D5EMF9_CORAD</name>
<evidence type="ECO:0000313" key="7">
    <source>
        <dbReference type="Proteomes" id="UP000000925"/>
    </source>
</evidence>
<dbReference type="GO" id="GO:0012505">
    <property type="term" value="C:endomembrane system"/>
    <property type="evidence" value="ECO:0007669"/>
    <property type="project" value="UniProtKB-SubCell"/>
</dbReference>
<keyword evidence="7" id="KW-1185">Reference proteome</keyword>
<dbReference type="EMBL" id="CP001998">
    <property type="protein sequence ID" value="ADE53365.1"/>
    <property type="molecule type" value="Genomic_DNA"/>
</dbReference>
<dbReference type="InterPro" id="IPR044527">
    <property type="entry name" value="NrtA/CpmA_ABC-bd_dom"/>
</dbReference>
<organism evidence="6 7">
    <name type="scientific">Coraliomargarita akajimensis (strain DSM 45221 / IAM 15411 / JCM 23193 / KCTC 12865 / 04OKA010-24)</name>
    <dbReference type="NCBI Taxonomy" id="583355"/>
    <lineage>
        <taxon>Bacteria</taxon>
        <taxon>Pseudomonadati</taxon>
        <taxon>Verrucomicrobiota</taxon>
        <taxon>Opitutia</taxon>
        <taxon>Puniceicoccales</taxon>
        <taxon>Coraliomargaritaceae</taxon>
        <taxon>Coraliomargarita</taxon>
    </lineage>
</organism>
<dbReference type="PANTHER" id="PTHR30024:SF43">
    <property type="entry name" value="BLL4572 PROTEIN"/>
    <property type="match status" value="1"/>
</dbReference>
<evidence type="ECO:0000313" key="6">
    <source>
        <dbReference type="EMBL" id="ADE53365.1"/>
    </source>
</evidence>
<dbReference type="CDD" id="cd13553">
    <property type="entry name" value="PBP2_NrtA_CpmA_like"/>
    <property type="match status" value="1"/>
</dbReference>
<reference evidence="6 7" key="1">
    <citation type="journal article" date="2010" name="Stand. Genomic Sci.">
        <title>Complete genome sequence of Coraliomargarita akajimensis type strain (04OKA010-24).</title>
        <authorList>
            <person name="Mavromatis K."/>
            <person name="Abt B."/>
            <person name="Brambilla E."/>
            <person name="Lapidus A."/>
            <person name="Copeland A."/>
            <person name="Deshpande S."/>
            <person name="Nolan M."/>
            <person name="Lucas S."/>
            <person name="Tice H."/>
            <person name="Cheng J.F."/>
            <person name="Han C."/>
            <person name="Detter J.C."/>
            <person name="Woyke T."/>
            <person name="Goodwin L."/>
            <person name="Pitluck S."/>
            <person name="Held B."/>
            <person name="Brettin T."/>
            <person name="Tapia R."/>
            <person name="Ivanova N."/>
            <person name="Mikhailova N."/>
            <person name="Pati A."/>
            <person name="Liolios K."/>
            <person name="Chen A."/>
            <person name="Palaniappan K."/>
            <person name="Land M."/>
            <person name="Hauser L."/>
            <person name="Chang Y.J."/>
            <person name="Jeffries C.D."/>
            <person name="Rohde M."/>
            <person name="Goker M."/>
            <person name="Bristow J."/>
            <person name="Eisen J.A."/>
            <person name="Markowitz V."/>
            <person name="Hugenholtz P."/>
            <person name="Klenk H.P."/>
            <person name="Kyrpides N.C."/>
        </authorList>
    </citation>
    <scope>NUCLEOTIDE SEQUENCE [LARGE SCALE GENOMIC DNA]</scope>
    <source>
        <strain evidence="7">DSM 45221 / IAM 15411 / JCM 23193 / KCTC 12865</strain>
    </source>
</reference>
<evidence type="ECO:0000256" key="1">
    <source>
        <dbReference type="ARBA" id="ARBA00004308"/>
    </source>
</evidence>
<sequence>MRKLLTKLTTTAVSVAGLTTALNAELLDLEKDELKFGFIKLTDCAPIVIAKEKGYFEEEGLQVEVIAQPNWKQLLDNVINGELDGAHMLSGQPIAATIGFGTKAHIITAYTLDLNGNGITVSNDIWKQMQENDPELDTDTPKHPISADSLKPIVEAAKDEGKLLPMGMVFPVSTHNYEIRYWLAAAGIHPGMYTSTDIKGFTGGDIELSTTPPPQMPATLESGKNVAYCVGEPWNQQAVAKGIGVPVTTNYDIWKNNPEKVFGVTKKWADENPNTHIAVVKALIRAGKWLDETDADGNLINREEACRILSQKNYVGADYDVLKNSMTGFFYFQKSDKREMPDFNVFFKYHSTYPWYSDGIWFLTQMRRWGQITEPKSADWYHETAKEVYKPEVYLTAAQHLLEEGHIEEADVPWETDGYKAPTSDFIDGITYDGKDPIGYLNSHTIGNKDEL</sequence>
<dbReference type="KEGG" id="caa:Caka_0340"/>
<dbReference type="HOGENOM" id="CLU_037398_0_0_0"/>
<keyword evidence="3" id="KW-1003">Cell membrane</keyword>
<protein>
    <submittedName>
        <fullName evidence="6">NMT1/THI5 like domain protein</fullName>
    </submittedName>
</protein>
<keyword evidence="5" id="KW-0472">Membrane</keyword>
<dbReference type="eggNOG" id="COG0715">
    <property type="taxonomic scope" value="Bacteria"/>
</dbReference>
<dbReference type="RefSeq" id="WP_013042090.1">
    <property type="nucleotide sequence ID" value="NC_014008.1"/>
</dbReference>
<dbReference type="Gene3D" id="3.40.190.10">
    <property type="entry name" value="Periplasmic binding protein-like II"/>
    <property type="match status" value="2"/>
</dbReference>
<dbReference type="SUPFAM" id="SSF53850">
    <property type="entry name" value="Periplasmic binding protein-like II"/>
    <property type="match status" value="1"/>
</dbReference>